<dbReference type="AlphaFoldDB" id="X1RPW3"/>
<reference evidence="1" key="1">
    <citation type="journal article" date="2014" name="Front. Microbiol.">
        <title>High frequency of phylogenetically diverse reductive dehalogenase-homologous genes in deep subseafloor sedimentary metagenomes.</title>
        <authorList>
            <person name="Kawai M."/>
            <person name="Futagami T."/>
            <person name="Toyoda A."/>
            <person name="Takaki Y."/>
            <person name="Nishi S."/>
            <person name="Hori S."/>
            <person name="Arai W."/>
            <person name="Tsubouchi T."/>
            <person name="Morono Y."/>
            <person name="Uchiyama I."/>
            <person name="Ito T."/>
            <person name="Fujiyama A."/>
            <person name="Inagaki F."/>
            <person name="Takami H."/>
        </authorList>
    </citation>
    <scope>NUCLEOTIDE SEQUENCE</scope>
    <source>
        <strain evidence="1">Expedition CK06-06</strain>
    </source>
</reference>
<proteinExistence type="predicted"/>
<organism evidence="1">
    <name type="scientific">marine sediment metagenome</name>
    <dbReference type="NCBI Taxonomy" id="412755"/>
    <lineage>
        <taxon>unclassified sequences</taxon>
        <taxon>metagenomes</taxon>
        <taxon>ecological metagenomes</taxon>
    </lineage>
</organism>
<name>X1RPW3_9ZZZZ</name>
<accession>X1RPW3</accession>
<protein>
    <submittedName>
        <fullName evidence="1">Uncharacterized protein</fullName>
    </submittedName>
</protein>
<sequence length="43" mass="5085">YKEKELAEKCQQWCEEHNSCNLEITKYAVPLERTSTSLPNRLT</sequence>
<feature type="non-terminal residue" evidence="1">
    <location>
        <position position="1"/>
    </location>
</feature>
<comment type="caution">
    <text evidence="1">The sequence shown here is derived from an EMBL/GenBank/DDBJ whole genome shotgun (WGS) entry which is preliminary data.</text>
</comment>
<dbReference type="EMBL" id="BARV01045450">
    <property type="protein sequence ID" value="GAI69001.1"/>
    <property type="molecule type" value="Genomic_DNA"/>
</dbReference>
<evidence type="ECO:0000313" key="1">
    <source>
        <dbReference type="EMBL" id="GAI69001.1"/>
    </source>
</evidence>
<gene>
    <name evidence="1" type="ORF">S06H3_66572</name>
</gene>